<gene>
    <name evidence="5" type="ORF">ACFO8M_14440</name>
</gene>
<keyword evidence="3" id="KW-0812">Transmembrane</keyword>
<dbReference type="Proteomes" id="UP001595712">
    <property type="component" value="Unassembled WGS sequence"/>
</dbReference>
<feature type="transmembrane region" description="Helical" evidence="3">
    <location>
        <begin position="20"/>
        <end position="41"/>
    </location>
</feature>
<protein>
    <submittedName>
        <fullName evidence="5">Alginate lyase family protein</fullName>
    </submittedName>
</protein>
<accession>A0ABV7Q1M8</accession>
<dbReference type="GO" id="GO:0016829">
    <property type="term" value="F:lyase activity"/>
    <property type="evidence" value="ECO:0007669"/>
    <property type="project" value="UniProtKB-KW"/>
</dbReference>
<evidence type="ECO:0000256" key="1">
    <source>
        <dbReference type="ARBA" id="ARBA00022729"/>
    </source>
</evidence>
<dbReference type="Pfam" id="PF05426">
    <property type="entry name" value="Alginate_lyase"/>
    <property type="match status" value="1"/>
</dbReference>
<dbReference type="EMBL" id="JBHRWO010000012">
    <property type="protein sequence ID" value="MFC3493676.1"/>
    <property type="molecule type" value="Genomic_DNA"/>
</dbReference>
<dbReference type="RefSeq" id="WP_387976537.1">
    <property type="nucleotide sequence ID" value="NZ_JBHRWO010000012.1"/>
</dbReference>
<sequence length="409" mass="45300">MSDNHRNESRRGAALGRRNLLRGAVVAGGLAVAGVAGLGIAQAQNGAHPGLLHTQADLDRMHQKVYANAEPWISGWNKLIANKHSWPDWNPNPQTGIYRGSGWSENYHLFYNDIHAAYQNALRWRITGTTTHRDCAVRILNAWSGTLQEINGSADRWLAAGIYGYQAANAAELVRDAPGFDRGRFQSMLRNIFYPMNEDFLVRHNGACITNYWANWDLCSMASIMAIGVFNDDDALFDRAVDYFWNGAGNGSINKAIPFIHGALAQWQESGRDQGHTIMGMGLMGSIMEMAWNQGVDLYSARDHAFARTADYVARYNLGYDDLPFTKYTWGSGVNCSYNEHTVMGAGGRGQVRPVWARVYGHYISRWGFTLPNLKRMVEQSAAEGGGGDYGTTSGGFDDLGFGTLTHRR</sequence>
<dbReference type="Gene3D" id="1.50.10.100">
    <property type="entry name" value="Chondroitin AC/alginate lyase"/>
    <property type="match status" value="1"/>
</dbReference>
<evidence type="ECO:0000256" key="3">
    <source>
        <dbReference type="SAM" id="Phobius"/>
    </source>
</evidence>
<feature type="domain" description="Alginate lyase" evidence="4">
    <location>
        <begin position="106"/>
        <end position="316"/>
    </location>
</feature>
<dbReference type="SUPFAM" id="SSF48230">
    <property type="entry name" value="Chondroitin AC/alginate lyase"/>
    <property type="match status" value="1"/>
</dbReference>
<dbReference type="InterPro" id="IPR006311">
    <property type="entry name" value="TAT_signal"/>
</dbReference>
<keyword evidence="6" id="KW-1185">Reference proteome</keyword>
<dbReference type="InterPro" id="IPR008397">
    <property type="entry name" value="Alginate_lyase_dom"/>
</dbReference>
<evidence type="ECO:0000256" key="2">
    <source>
        <dbReference type="ARBA" id="ARBA00023239"/>
    </source>
</evidence>
<evidence type="ECO:0000313" key="6">
    <source>
        <dbReference type="Proteomes" id="UP001595712"/>
    </source>
</evidence>
<keyword evidence="3" id="KW-1133">Transmembrane helix</keyword>
<keyword evidence="1" id="KW-0732">Signal</keyword>
<dbReference type="InterPro" id="IPR008929">
    <property type="entry name" value="Chondroitin_lyas"/>
</dbReference>
<dbReference type="PROSITE" id="PS51318">
    <property type="entry name" value="TAT"/>
    <property type="match status" value="1"/>
</dbReference>
<organism evidence="5 6">
    <name type="scientific">Glycomyces rhizosphaerae</name>
    <dbReference type="NCBI Taxonomy" id="2054422"/>
    <lineage>
        <taxon>Bacteria</taxon>
        <taxon>Bacillati</taxon>
        <taxon>Actinomycetota</taxon>
        <taxon>Actinomycetes</taxon>
        <taxon>Glycomycetales</taxon>
        <taxon>Glycomycetaceae</taxon>
        <taxon>Glycomyces</taxon>
    </lineage>
</organism>
<evidence type="ECO:0000313" key="5">
    <source>
        <dbReference type="EMBL" id="MFC3493676.1"/>
    </source>
</evidence>
<evidence type="ECO:0000259" key="4">
    <source>
        <dbReference type="Pfam" id="PF05426"/>
    </source>
</evidence>
<reference evidence="6" key="1">
    <citation type="journal article" date="2019" name="Int. J. Syst. Evol. Microbiol.">
        <title>The Global Catalogue of Microorganisms (GCM) 10K type strain sequencing project: providing services to taxonomists for standard genome sequencing and annotation.</title>
        <authorList>
            <consortium name="The Broad Institute Genomics Platform"/>
            <consortium name="The Broad Institute Genome Sequencing Center for Infectious Disease"/>
            <person name="Wu L."/>
            <person name="Ma J."/>
        </authorList>
    </citation>
    <scope>NUCLEOTIDE SEQUENCE [LARGE SCALE GENOMIC DNA]</scope>
    <source>
        <strain evidence="6">CGMCC 4.7396</strain>
    </source>
</reference>
<name>A0ABV7Q1M8_9ACTN</name>
<comment type="caution">
    <text evidence="5">The sequence shown here is derived from an EMBL/GenBank/DDBJ whole genome shotgun (WGS) entry which is preliminary data.</text>
</comment>
<proteinExistence type="predicted"/>
<keyword evidence="3" id="KW-0472">Membrane</keyword>
<keyword evidence="2 5" id="KW-0456">Lyase</keyword>